<dbReference type="GO" id="GO:0046872">
    <property type="term" value="F:metal ion binding"/>
    <property type="evidence" value="ECO:0007669"/>
    <property type="project" value="UniProtKB-KW"/>
</dbReference>
<dbReference type="InterPro" id="IPR050570">
    <property type="entry name" value="Cell_wall_metabolism_enzyme"/>
</dbReference>
<evidence type="ECO:0000256" key="4">
    <source>
        <dbReference type="ARBA" id="ARBA00022801"/>
    </source>
</evidence>
<keyword evidence="2" id="KW-0645">Protease</keyword>
<protein>
    <submittedName>
        <fullName evidence="9">Murein DD-endopeptidase MepM and murein hydrolase activator NlpD, contain LysM domain</fullName>
    </submittedName>
</protein>
<dbReference type="GO" id="GO:0004222">
    <property type="term" value="F:metalloendopeptidase activity"/>
    <property type="evidence" value="ECO:0007669"/>
    <property type="project" value="TreeGrafter"/>
</dbReference>
<dbReference type="InterPro" id="IPR040653">
    <property type="entry name" value="Csd3_N"/>
</dbReference>
<evidence type="ECO:0000256" key="3">
    <source>
        <dbReference type="ARBA" id="ARBA00022723"/>
    </source>
</evidence>
<dbReference type="Proteomes" id="UP000192602">
    <property type="component" value="Unassembled WGS sequence"/>
</dbReference>
<organism evidence="9 10">
    <name type="scientific">Nitratiruptor tergarcus DSM 16512</name>
    <dbReference type="NCBI Taxonomy" id="1069081"/>
    <lineage>
        <taxon>Bacteria</taxon>
        <taxon>Pseudomonadati</taxon>
        <taxon>Campylobacterota</taxon>
        <taxon>Epsilonproteobacteria</taxon>
        <taxon>Nautiliales</taxon>
        <taxon>Nitratiruptoraceae</taxon>
        <taxon>Nitratiruptor</taxon>
    </lineage>
</organism>
<dbReference type="STRING" id="1069081.SAMN05660197_0799"/>
<feature type="domain" description="Csd3 N-terminal" evidence="8">
    <location>
        <begin position="21"/>
        <end position="104"/>
    </location>
</feature>
<evidence type="ECO:0000259" key="8">
    <source>
        <dbReference type="Pfam" id="PF18059"/>
    </source>
</evidence>
<dbReference type="GO" id="GO:0006508">
    <property type="term" value="P:proteolysis"/>
    <property type="evidence" value="ECO:0007669"/>
    <property type="project" value="UniProtKB-KW"/>
</dbReference>
<proteinExistence type="predicted"/>
<dbReference type="FunFam" id="2.70.70.10:FF:000006">
    <property type="entry name" value="M23 family peptidase"/>
    <property type="match status" value="1"/>
</dbReference>
<sequence>MRILLALLIALILQADTVQEAIWQKGETLLSFFAKHGIDASLYYNLDREDKELADEIHAGVKYFVVNEDNNSSAIKHLLIPINEELQIHIYKDDTSYKLEFLPIFYQNFRDRFSLAIQSNPYSEILKATKNLRLAHEFVAAFKNSLDFSHSIRKNDALAIIYEQKVRLGELFGMPVIKAALVETRGKKNYVFNYNGRYYDQNGKELESFLLKRPVRHARITSRFTLRRWHPILHRYRAHLGVDFGARRGTPVMAAGSGRVVFAGRKGGYGNVIIIAHRDGYKTLYAHLSKFRRNIRAGKYVKQGQIIGYVGSTGLSTGPHLHFGLYKNGRAINPLKVVRITKSRLSGKELRKFKKIVNRYKEELNELVQKREKPKILEVLKSIEGGDNAKG</sequence>
<keyword evidence="10" id="KW-1185">Reference proteome</keyword>
<dbReference type="PANTHER" id="PTHR21666">
    <property type="entry name" value="PEPTIDASE-RELATED"/>
    <property type="match status" value="1"/>
</dbReference>
<accession>A0A1W1WRY5</accession>
<dbReference type="Pfam" id="PF01551">
    <property type="entry name" value="Peptidase_M23"/>
    <property type="match status" value="1"/>
</dbReference>
<dbReference type="SUPFAM" id="SSF51261">
    <property type="entry name" value="Duplicated hybrid motif"/>
    <property type="match status" value="1"/>
</dbReference>
<keyword evidence="4 9" id="KW-0378">Hydrolase</keyword>
<name>A0A1W1WRY5_9BACT</name>
<evidence type="ECO:0000256" key="6">
    <source>
        <dbReference type="ARBA" id="ARBA00023049"/>
    </source>
</evidence>
<dbReference type="InterPro" id="IPR011055">
    <property type="entry name" value="Dup_hybrid_motif"/>
</dbReference>
<comment type="cofactor">
    <cofactor evidence="1">
        <name>Zn(2+)</name>
        <dbReference type="ChEBI" id="CHEBI:29105"/>
    </cofactor>
</comment>
<feature type="domain" description="M23ase beta-sheet core" evidence="7">
    <location>
        <begin position="238"/>
        <end position="334"/>
    </location>
</feature>
<keyword evidence="5" id="KW-0862">Zinc</keyword>
<dbReference type="CDD" id="cd12797">
    <property type="entry name" value="M23_peptidase"/>
    <property type="match status" value="1"/>
</dbReference>
<reference evidence="10" key="1">
    <citation type="submission" date="2017-04" db="EMBL/GenBank/DDBJ databases">
        <authorList>
            <person name="Varghese N."/>
            <person name="Submissions S."/>
        </authorList>
    </citation>
    <scope>NUCLEOTIDE SEQUENCE [LARGE SCALE GENOMIC DNA]</scope>
    <source>
        <strain evidence="10">DSM 16512</strain>
    </source>
</reference>
<evidence type="ECO:0000256" key="5">
    <source>
        <dbReference type="ARBA" id="ARBA00022833"/>
    </source>
</evidence>
<gene>
    <name evidence="9" type="ORF">SAMN05660197_0799</name>
</gene>
<dbReference type="PANTHER" id="PTHR21666:SF288">
    <property type="entry name" value="CELL DIVISION PROTEIN YTFB"/>
    <property type="match status" value="1"/>
</dbReference>
<evidence type="ECO:0000256" key="1">
    <source>
        <dbReference type="ARBA" id="ARBA00001947"/>
    </source>
</evidence>
<dbReference type="OrthoDB" id="9815245at2"/>
<dbReference type="Pfam" id="PF18059">
    <property type="entry name" value="Csd3_N"/>
    <property type="match status" value="1"/>
</dbReference>
<dbReference type="AlphaFoldDB" id="A0A1W1WRY5"/>
<evidence type="ECO:0000313" key="10">
    <source>
        <dbReference type="Proteomes" id="UP000192602"/>
    </source>
</evidence>
<keyword evidence="3" id="KW-0479">Metal-binding</keyword>
<dbReference type="EMBL" id="FWWZ01000001">
    <property type="protein sequence ID" value="SMC09006.1"/>
    <property type="molecule type" value="Genomic_DNA"/>
</dbReference>
<dbReference type="InterPro" id="IPR016047">
    <property type="entry name" value="M23ase_b-sheet_dom"/>
</dbReference>
<keyword evidence="6" id="KW-0482">Metalloprotease</keyword>
<dbReference type="Gene3D" id="3.10.450.350">
    <property type="match status" value="1"/>
</dbReference>
<dbReference type="Gene3D" id="2.70.70.10">
    <property type="entry name" value="Glucose Permease (Domain IIA)"/>
    <property type="match status" value="1"/>
</dbReference>
<evidence type="ECO:0000313" key="9">
    <source>
        <dbReference type="EMBL" id="SMC09006.1"/>
    </source>
</evidence>
<evidence type="ECO:0000256" key="2">
    <source>
        <dbReference type="ARBA" id="ARBA00022670"/>
    </source>
</evidence>
<evidence type="ECO:0000259" key="7">
    <source>
        <dbReference type="Pfam" id="PF01551"/>
    </source>
</evidence>
<dbReference type="RefSeq" id="WP_084275260.1">
    <property type="nucleotide sequence ID" value="NZ_AP026671.1"/>
</dbReference>